<dbReference type="Proteomes" id="UP000199423">
    <property type="component" value="Unassembled WGS sequence"/>
</dbReference>
<evidence type="ECO:0000313" key="3">
    <source>
        <dbReference type="Proteomes" id="UP000199423"/>
    </source>
</evidence>
<keyword evidence="3" id="KW-1185">Reference proteome</keyword>
<accession>A0A1I7NR99</accession>
<dbReference type="Gene3D" id="2.40.10.220">
    <property type="entry name" value="predicted glycosyltransferase like domains"/>
    <property type="match status" value="1"/>
</dbReference>
<protein>
    <submittedName>
        <fullName evidence="2">PilZ domain-containing protein</fullName>
    </submittedName>
</protein>
<dbReference type="Pfam" id="PF07238">
    <property type="entry name" value="PilZ"/>
    <property type="match status" value="1"/>
</dbReference>
<gene>
    <name evidence="2" type="ORF">SAMN04488557_3050</name>
</gene>
<dbReference type="OrthoDB" id="7929489at2"/>
<proteinExistence type="predicted"/>
<dbReference type="GO" id="GO:0035438">
    <property type="term" value="F:cyclic-di-GMP binding"/>
    <property type="evidence" value="ECO:0007669"/>
    <property type="project" value="InterPro"/>
</dbReference>
<feature type="domain" description="PilZ" evidence="1">
    <location>
        <begin position="28"/>
        <end position="114"/>
    </location>
</feature>
<name>A0A1I7NR99_9HYPH</name>
<dbReference type="SUPFAM" id="SSF141371">
    <property type="entry name" value="PilZ domain-like"/>
    <property type="match status" value="1"/>
</dbReference>
<dbReference type="RefSeq" id="WP_092868576.1">
    <property type="nucleotide sequence ID" value="NZ_FPCH01000003.1"/>
</dbReference>
<evidence type="ECO:0000259" key="1">
    <source>
        <dbReference type="Pfam" id="PF07238"/>
    </source>
</evidence>
<dbReference type="InterPro" id="IPR009875">
    <property type="entry name" value="PilZ_domain"/>
</dbReference>
<reference evidence="3" key="1">
    <citation type="submission" date="2016-10" db="EMBL/GenBank/DDBJ databases">
        <authorList>
            <person name="Varghese N."/>
            <person name="Submissions S."/>
        </authorList>
    </citation>
    <scope>NUCLEOTIDE SEQUENCE [LARGE SCALE GENOMIC DNA]</scope>
    <source>
        <strain evidence="3">DSM 1565</strain>
    </source>
</reference>
<dbReference type="EMBL" id="FPCH01000003">
    <property type="protein sequence ID" value="SFV37217.1"/>
    <property type="molecule type" value="Genomic_DNA"/>
</dbReference>
<dbReference type="AlphaFoldDB" id="A0A1I7NR99"/>
<organism evidence="2 3">
    <name type="scientific">Hyphomicrobium facile</name>
    <dbReference type="NCBI Taxonomy" id="51670"/>
    <lineage>
        <taxon>Bacteria</taxon>
        <taxon>Pseudomonadati</taxon>
        <taxon>Pseudomonadota</taxon>
        <taxon>Alphaproteobacteria</taxon>
        <taxon>Hyphomicrobiales</taxon>
        <taxon>Hyphomicrobiaceae</taxon>
        <taxon>Hyphomicrobium</taxon>
    </lineage>
</organism>
<sequence length="138" mass="15502">MRQTKIRKLFRSMTAPGVIAEEVLSSDERRTSERHSSRQHVAMRFRNSHLICDLTDLSETGAKIAVLDGVVPNVDETVTLTLFDGTVIAGTVSWLREKHIGVEFAAPVSDVDERLDFENLGRDYFGKAVKLQKSARRT</sequence>
<evidence type="ECO:0000313" key="2">
    <source>
        <dbReference type="EMBL" id="SFV37217.1"/>
    </source>
</evidence>